<gene>
    <name evidence="11" type="ORF">OB236_11040</name>
</gene>
<protein>
    <submittedName>
        <fullName evidence="11">Sensor histidine kinase</fullName>
    </submittedName>
</protein>
<dbReference type="CDD" id="cd06225">
    <property type="entry name" value="HAMP"/>
    <property type="match status" value="1"/>
</dbReference>
<organism evidence="11 12">
    <name type="scientific">Paenibacillus baimaensis</name>
    <dbReference type="NCBI Taxonomy" id="2982185"/>
    <lineage>
        <taxon>Bacteria</taxon>
        <taxon>Bacillati</taxon>
        <taxon>Bacillota</taxon>
        <taxon>Bacilli</taxon>
        <taxon>Bacillales</taxon>
        <taxon>Paenibacillaceae</taxon>
        <taxon>Paenibacillus</taxon>
    </lineage>
</organism>
<keyword evidence="5 9" id="KW-0812">Transmembrane</keyword>
<evidence type="ECO:0000259" key="10">
    <source>
        <dbReference type="PROSITE" id="PS50885"/>
    </source>
</evidence>
<proteinExistence type="predicted"/>
<dbReference type="PANTHER" id="PTHR34220:SF7">
    <property type="entry name" value="SENSOR HISTIDINE KINASE YPDA"/>
    <property type="match status" value="1"/>
</dbReference>
<evidence type="ECO:0000256" key="9">
    <source>
        <dbReference type="SAM" id="Phobius"/>
    </source>
</evidence>
<dbReference type="PROSITE" id="PS50885">
    <property type="entry name" value="HAMP"/>
    <property type="match status" value="1"/>
</dbReference>
<keyword evidence="4" id="KW-0808">Transferase</keyword>
<dbReference type="Gene3D" id="3.30.450.20">
    <property type="entry name" value="PAS domain"/>
    <property type="match status" value="2"/>
</dbReference>
<feature type="domain" description="HAMP" evidence="10">
    <location>
        <begin position="315"/>
        <end position="368"/>
    </location>
</feature>
<sequence>MRKFWIRFPIKVSMVVLFLGISLLSMILMGIFSHFNYSNTVKKDFHTVTDEATKRLNHHIEFYFEQLSKTTKTLVKEEPIQSWFDGSRSINIFEADEIEAMLRRHVALNYSEVAGVFLMSTDKRVLAMRSYNSSGENFSTEPWFAVSFSDQRVLIPTHTITYPQQMGMSVISMLNPVYSSSSLAPIGFLVMDLGLNEIEATFERSKLGNTGQFMLLSQDDTIVYHPVKEWRGRKLADTPLGQLGTPAEGGVSLRTYNGEKVLVSTSSSKVLGWRVVAIVPFDEMASGLYSARNSTIIAFALIAVMVMFLVPLVSNLFVTPVLHLKHNMNRVFQGDYKTRAEFQQGMNEFQKLNYSFNKMVEQLDNQLNTISNLKLQDVHTRLRQKEAYIQALQNQINPHLLYNSLDVIKSIGYLNNDDLVVSMAANLADVYRYTAKISDNEVSLKDELAILEKYLEITHIRFPKKFFSQITVNPKFHDCLLVKLTVQPIVENAVKYAVEPRAGDAAILVSAYDDKDDLVIEIADNGGGISESKLAELTQGLKDISENVNNEEFIQTESLGIRNVHTRLFLKYGEGYGLSLTSFPDRGTVVSIRIPFSYRGTKNG</sequence>
<dbReference type="SUPFAM" id="SSF55874">
    <property type="entry name" value="ATPase domain of HSP90 chaperone/DNA topoisomerase II/histidine kinase"/>
    <property type="match status" value="1"/>
</dbReference>
<dbReference type="Gene3D" id="3.30.565.10">
    <property type="entry name" value="Histidine kinase-like ATPase, C-terminal domain"/>
    <property type="match status" value="1"/>
</dbReference>
<dbReference type="RefSeq" id="WP_262684032.1">
    <property type="nucleotide sequence ID" value="NZ_JAOQIO010000033.1"/>
</dbReference>
<dbReference type="GO" id="GO:0016301">
    <property type="term" value="F:kinase activity"/>
    <property type="evidence" value="ECO:0007669"/>
    <property type="project" value="UniProtKB-KW"/>
</dbReference>
<keyword evidence="7 9" id="KW-1133">Transmembrane helix</keyword>
<dbReference type="Pfam" id="PF06580">
    <property type="entry name" value="His_kinase"/>
    <property type="match status" value="1"/>
</dbReference>
<evidence type="ECO:0000313" key="11">
    <source>
        <dbReference type="EMBL" id="MCU6792654.1"/>
    </source>
</evidence>
<evidence type="ECO:0000256" key="6">
    <source>
        <dbReference type="ARBA" id="ARBA00022777"/>
    </source>
</evidence>
<dbReference type="InterPro" id="IPR003660">
    <property type="entry name" value="HAMP_dom"/>
</dbReference>
<name>A0ABT2UG54_9BACL</name>
<reference evidence="11 12" key="1">
    <citation type="submission" date="2022-09" db="EMBL/GenBank/DDBJ databases">
        <authorList>
            <person name="Han X.L."/>
            <person name="Wang Q."/>
            <person name="Lu T."/>
        </authorList>
    </citation>
    <scope>NUCLEOTIDE SEQUENCE [LARGE SCALE GENOMIC DNA]</scope>
    <source>
        <strain evidence="11 12">WQ 127069</strain>
    </source>
</reference>
<dbReference type="InterPro" id="IPR010559">
    <property type="entry name" value="Sig_transdc_His_kin_internal"/>
</dbReference>
<keyword evidence="2" id="KW-1003">Cell membrane</keyword>
<dbReference type="Pfam" id="PF02518">
    <property type="entry name" value="HATPase_c"/>
    <property type="match status" value="1"/>
</dbReference>
<accession>A0ABT2UG54</accession>
<comment type="subcellular location">
    <subcellularLocation>
        <location evidence="1">Cell membrane</location>
        <topology evidence="1">Multi-pass membrane protein</topology>
    </subcellularLocation>
</comment>
<dbReference type="InterPro" id="IPR036890">
    <property type="entry name" value="HATPase_C_sf"/>
</dbReference>
<dbReference type="PANTHER" id="PTHR34220">
    <property type="entry name" value="SENSOR HISTIDINE KINASE YPDA"/>
    <property type="match status" value="1"/>
</dbReference>
<keyword evidence="6 11" id="KW-0418">Kinase</keyword>
<dbReference type="InterPro" id="IPR003594">
    <property type="entry name" value="HATPase_dom"/>
</dbReference>
<dbReference type="Proteomes" id="UP001652445">
    <property type="component" value="Unassembled WGS sequence"/>
</dbReference>
<evidence type="ECO:0000313" key="12">
    <source>
        <dbReference type="Proteomes" id="UP001652445"/>
    </source>
</evidence>
<dbReference type="Gene3D" id="6.10.340.10">
    <property type="match status" value="1"/>
</dbReference>
<feature type="transmembrane region" description="Helical" evidence="9">
    <location>
        <begin position="12"/>
        <end position="35"/>
    </location>
</feature>
<dbReference type="EMBL" id="JAOQIO010000033">
    <property type="protein sequence ID" value="MCU6792654.1"/>
    <property type="molecule type" value="Genomic_DNA"/>
</dbReference>
<evidence type="ECO:0000256" key="3">
    <source>
        <dbReference type="ARBA" id="ARBA00022553"/>
    </source>
</evidence>
<dbReference type="SUPFAM" id="SSF158472">
    <property type="entry name" value="HAMP domain-like"/>
    <property type="match status" value="1"/>
</dbReference>
<feature type="transmembrane region" description="Helical" evidence="9">
    <location>
        <begin position="296"/>
        <end position="318"/>
    </location>
</feature>
<keyword evidence="12" id="KW-1185">Reference proteome</keyword>
<evidence type="ECO:0000256" key="4">
    <source>
        <dbReference type="ARBA" id="ARBA00022679"/>
    </source>
</evidence>
<evidence type="ECO:0000256" key="1">
    <source>
        <dbReference type="ARBA" id="ARBA00004651"/>
    </source>
</evidence>
<dbReference type="InterPro" id="IPR033479">
    <property type="entry name" value="dCache_1"/>
</dbReference>
<evidence type="ECO:0000256" key="2">
    <source>
        <dbReference type="ARBA" id="ARBA00022475"/>
    </source>
</evidence>
<evidence type="ECO:0000256" key="5">
    <source>
        <dbReference type="ARBA" id="ARBA00022692"/>
    </source>
</evidence>
<keyword evidence="3" id="KW-0597">Phosphoprotein</keyword>
<keyword evidence="8 9" id="KW-0472">Membrane</keyword>
<evidence type="ECO:0000256" key="7">
    <source>
        <dbReference type="ARBA" id="ARBA00022989"/>
    </source>
</evidence>
<comment type="caution">
    <text evidence="11">The sequence shown here is derived from an EMBL/GenBank/DDBJ whole genome shotgun (WGS) entry which is preliminary data.</text>
</comment>
<dbReference type="CDD" id="cd12912">
    <property type="entry name" value="PDC2_MCP_like"/>
    <property type="match status" value="1"/>
</dbReference>
<dbReference type="Pfam" id="PF02743">
    <property type="entry name" value="dCache_1"/>
    <property type="match status" value="1"/>
</dbReference>
<dbReference type="InterPro" id="IPR050640">
    <property type="entry name" value="Bact_2-comp_sensor_kinase"/>
</dbReference>
<evidence type="ECO:0000256" key="8">
    <source>
        <dbReference type="ARBA" id="ARBA00023136"/>
    </source>
</evidence>